<dbReference type="EMBL" id="JAWZSR010000010">
    <property type="protein sequence ID" value="MDX8047254.1"/>
    <property type="molecule type" value="Genomic_DNA"/>
</dbReference>
<keyword evidence="2" id="KW-1185">Reference proteome</keyword>
<reference evidence="1" key="1">
    <citation type="submission" date="2023-11" db="EMBL/GenBank/DDBJ databases">
        <title>Gracilibacillus pellucida a moderately halophilic bacterium isolated from saline soil in Xinjiang province.</title>
        <authorList>
            <person name="Zhang Z."/>
            <person name="Tan F."/>
            <person name="Wang Y."/>
            <person name="Xia M."/>
        </authorList>
    </citation>
    <scope>NUCLEOTIDE SEQUENCE</scope>
    <source>
        <strain evidence="1">S3-1-1</strain>
    </source>
</reference>
<sequence>MTDQWIEEFPFPEKTMEGSGRQPLNLDYIHEELAKPNVTLSLLHHEYEAECRSNQKSHIPIVVLHATTVSMQISIKLLCVSVENRVRSWKLTGVTAKLD</sequence>
<dbReference type="Proteomes" id="UP001277972">
    <property type="component" value="Unassembled WGS sequence"/>
</dbReference>
<proteinExistence type="predicted"/>
<gene>
    <name evidence="1" type="ORF">SH601_14890</name>
</gene>
<accession>A0ACC6M8G1</accession>
<name>A0ACC6M8G1_9BACI</name>
<evidence type="ECO:0000313" key="2">
    <source>
        <dbReference type="Proteomes" id="UP001277972"/>
    </source>
</evidence>
<comment type="caution">
    <text evidence="1">The sequence shown here is derived from an EMBL/GenBank/DDBJ whole genome shotgun (WGS) entry which is preliminary data.</text>
</comment>
<organism evidence="1 2">
    <name type="scientific">Gracilibacillus pellucidus</name>
    <dbReference type="NCBI Taxonomy" id="3095368"/>
    <lineage>
        <taxon>Bacteria</taxon>
        <taxon>Bacillati</taxon>
        <taxon>Bacillota</taxon>
        <taxon>Bacilli</taxon>
        <taxon>Bacillales</taxon>
        <taxon>Bacillaceae</taxon>
        <taxon>Gracilibacillus</taxon>
    </lineage>
</organism>
<evidence type="ECO:0000313" key="1">
    <source>
        <dbReference type="EMBL" id="MDX8047254.1"/>
    </source>
</evidence>
<protein>
    <submittedName>
        <fullName evidence="1">Uncharacterized protein</fullName>
    </submittedName>
</protein>